<sequence>MLDRNSDKELRLRGEFEPVPPRQTPWGAAEHVERIARGIWHVSTPSHGGIWLSAERTAALPSPELVGRTTPDGGSWFEEDVEFAIPALVFLDAWRAHAEATGRDPDQETAFPRQVLGHFRPQALAMIDAAQEATG</sequence>
<dbReference type="RefSeq" id="WP_200338635.1">
    <property type="nucleotide sequence ID" value="NZ_NRRL01000001.1"/>
</dbReference>
<evidence type="ECO:0000259" key="2">
    <source>
        <dbReference type="Pfam" id="PF22653"/>
    </source>
</evidence>
<comment type="caution">
    <text evidence="3">The sequence shown here is derived from an EMBL/GenBank/DDBJ whole genome shotgun (WGS) entry which is preliminary data.</text>
</comment>
<keyword evidence="4" id="KW-1185">Reference proteome</keyword>
<dbReference type="Proteomes" id="UP001296873">
    <property type="component" value="Unassembled WGS sequence"/>
</dbReference>
<feature type="domain" description="DUF7007" evidence="2">
    <location>
        <begin position="21"/>
        <end position="103"/>
    </location>
</feature>
<dbReference type="Pfam" id="PF22653">
    <property type="entry name" value="DUF7007"/>
    <property type="match status" value="1"/>
</dbReference>
<organism evidence="3 4">
    <name type="scientific">Rhodovibrio sodomensis</name>
    <dbReference type="NCBI Taxonomy" id="1088"/>
    <lineage>
        <taxon>Bacteria</taxon>
        <taxon>Pseudomonadati</taxon>
        <taxon>Pseudomonadota</taxon>
        <taxon>Alphaproteobacteria</taxon>
        <taxon>Rhodospirillales</taxon>
        <taxon>Rhodovibrionaceae</taxon>
        <taxon>Rhodovibrio</taxon>
    </lineage>
</organism>
<gene>
    <name evidence="3" type="ORF">CKO28_00830</name>
</gene>
<evidence type="ECO:0000313" key="3">
    <source>
        <dbReference type="EMBL" id="MBK1666586.1"/>
    </source>
</evidence>
<dbReference type="EMBL" id="NRRL01000001">
    <property type="protein sequence ID" value="MBK1666586.1"/>
    <property type="molecule type" value="Genomic_DNA"/>
</dbReference>
<name>A0ABS1D841_9PROT</name>
<dbReference type="InterPro" id="IPR054276">
    <property type="entry name" value="DUF7007"/>
</dbReference>
<protein>
    <recommendedName>
        <fullName evidence="2">DUF7007 domain-containing protein</fullName>
    </recommendedName>
</protein>
<evidence type="ECO:0000256" key="1">
    <source>
        <dbReference type="SAM" id="MobiDB-lite"/>
    </source>
</evidence>
<feature type="region of interest" description="Disordered" evidence="1">
    <location>
        <begin position="1"/>
        <end position="27"/>
    </location>
</feature>
<accession>A0ABS1D841</accession>
<feature type="compositionally biased region" description="Basic and acidic residues" evidence="1">
    <location>
        <begin position="1"/>
        <end position="16"/>
    </location>
</feature>
<proteinExistence type="predicted"/>
<evidence type="ECO:0000313" key="4">
    <source>
        <dbReference type="Proteomes" id="UP001296873"/>
    </source>
</evidence>
<reference evidence="3 4" key="1">
    <citation type="journal article" date="2020" name="Microorganisms">
        <title>Osmotic Adaptation and Compatible Solute Biosynthesis of Phototrophic Bacteria as Revealed from Genome Analyses.</title>
        <authorList>
            <person name="Imhoff J.F."/>
            <person name="Rahn T."/>
            <person name="Kunzel S."/>
            <person name="Keller A."/>
            <person name="Neulinger S.C."/>
        </authorList>
    </citation>
    <scope>NUCLEOTIDE SEQUENCE [LARGE SCALE GENOMIC DNA]</scope>
    <source>
        <strain evidence="3 4">DSM 9895</strain>
    </source>
</reference>